<dbReference type="EMBL" id="JACHTF010000015">
    <property type="protein sequence ID" value="MBB1061474.1"/>
    <property type="molecule type" value="Genomic_DNA"/>
</dbReference>
<comment type="caution">
    <text evidence="19">The sequence shown here is derived from an EMBL/GenBank/DDBJ whole genome shotgun (WGS) entry which is preliminary data.</text>
</comment>
<keyword evidence="6 14" id="KW-0812">Transmembrane</keyword>
<keyword evidence="10 16" id="KW-0798">TonB box</keyword>
<evidence type="ECO:0000256" key="16">
    <source>
        <dbReference type="RuleBase" id="RU003357"/>
    </source>
</evidence>
<reference evidence="19 20" key="1">
    <citation type="submission" date="2020-08" db="EMBL/GenBank/DDBJ databases">
        <authorList>
            <person name="Xu S."/>
            <person name="Li A."/>
        </authorList>
    </citation>
    <scope>NUCLEOTIDE SEQUENCE [LARGE SCALE GENOMIC DNA]</scope>
    <source>
        <strain evidence="19 20">119BY6-57</strain>
    </source>
</reference>
<keyword evidence="4 14" id="KW-1134">Transmembrane beta strand</keyword>
<dbReference type="Proteomes" id="UP000523196">
    <property type="component" value="Unassembled WGS sequence"/>
</dbReference>
<dbReference type="Pfam" id="PF00593">
    <property type="entry name" value="TonB_dep_Rec_b-barrel"/>
    <property type="match status" value="1"/>
</dbReference>
<keyword evidence="13 14" id="KW-0998">Cell outer membrane</keyword>
<feature type="short sequence motif" description="TonB C-terminal box" evidence="15">
    <location>
        <begin position="772"/>
        <end position="789"/>
    </location>
</feature>
<evidence type="ECO:0000256" key="9">
    <source>
        <dbReference type="ARBA" id="ARBA00023065"/>
    </source>
</evidence>
<keyword evidence="8" id="KW-0408">Iron</keyword>
<dbReference type="PROSITE" id="PS52016">
    <property type="entry name" value="TONB_DEPENDENT_REC_3"/>
    <property type="match status" value="1"/>
</dbReference>
<keyword evidence="20" id="KW-1185">Reference proteome</keyword>
<feature type="domain" description="TonB-dependent receptor plug" evidence="18">
    <location>
        <begin position="136"/>
        <end position="236"/>
    </location>
</feature>
<comment type="similarity">
    <text evidence="2 14 16">Belongs to the TonB-dependent receptor family.</text>
</comment>
<evidence type="ECO:0000256" key="8">
    <source>
        <dbReference type="ARBA" id="ARBA00023004"/>
    </source>
</evidence>
<keyword evidence="11 14" id="KW-0472">Membrane</keyword>
<evidence type="ECO:0000256" key="3">
    <source>
        <dbReference type="ARBA" id="ARBA00022448"/>
    </source>
</evidence>
<sequence>MGAIVARWASRQPAPGYLEPRLSPRPLRARHGRARRRIPSPHAHRRIRSLTHVNTRRTPARRASRLPVLRASARAVRLALAGLACAGLVSPLHAAEAAPDGRVSATDLDAVEVVAPRASDYRPDASATSTGLVLSARETPQSITVVTRQRIEDEGLETVTDVVNNTTGVSVNQYETHRAGFTARGFDITNLQVDGVPTTWEAAWSSGEVQTSLATYDRVEVVRGATGLMTGAGDPSAAINLVRKRADSRELTGSVELGVGSWDRQRMYGDVAAPLNASGSVRVRASGEFAQGGSWLRYADDQSSTLFATLEADLTPSTRLTLGVSEQETASNGPMWGGLPYRYADSGRIIPWDRSDTTAAKWTRWDTAYTNAYAKLEHRFANGWRVRADASRGERDADSFLLYLSGPLIEDGTGLTAFPGAYITATRQDDVGLHVEGPFTLGGREHAFAAGMLYSDNDFVADSRDAPWPYPGVGDFDDWDGNYPEPAWGAPYRYENGNTRQEALYAVARWSLGAPLSLVTGARVTDYSRTGEGLWTAPYEVDVDHEVTPYAGVVWDFSPAWSAYASYTDIFRPQDARDLQGDLLDPIVGKSAELGLKAELADGRLYASAAVFRIEQDNLAQEAGVVDRGNGPEVYYRAAEGATSDGFEIDLAGEILPGWNASAGYSQFEAEDAHGEAFNTIYPRRLLRLFTTWRLPGAWSALTLGGGASWESRTYTVDPALPGGSDGRIEQDAFALVNVMARYALSDNVALQLNVDNLLDESHFGMFSAYNALTWGAPRSISATVRYRF</sequence>
<gene>
    <name evidence="19" type="ORF">H4F98_12945</name>
</gene>
<dbReference type="PANTHER" id="PTHR32552:SF74">
    <property type="entry name" value="HYDROXAMATE SIDEROPHORE RECEPTOR FHUE"/>
    <property type="match status" value="1"/>
</dbReference>
<evidence type="ECO:0000256" key="12">
    <source>
        <dbReference type="ARBA" id="ARBA00023170"/>
    </source>
</evidence>
<dbReference type="InterPro" id="IPR012910">
    <property type="entry name" value="Plug_dom"/>
</dbReference>
<dbReference type="GO" id="GO:0015344">
    <property type="term" value="F:siderophore uptake transmembrane transporter activity"/>
    <property type="evidence" value="ECO:0007669"/>
    <property type="project" value="TreeGrafter"/>
</dbReference>
<name>A0A7W3TNY5_9GAMM</name>
<organism evidence="19 20">
    <name type="scientific">Marilutibacter spongiae</name>
    <dbReference type="NCBI Taxonomy" id="2025720"/>
    <lineage>
        <taxon>Bacteria</taxon>
        <taxon>Pseudomonadati</taxon>
        <taxon>Pseudomonadota</taxon>
        <taxon>Gammaproteobacteria</taxon>
        <taxon>Lysobacterales</taxon>
        <taxon>Lysobacteraceae</taxon>
        <taxon>Marilutibacter</taxon>
    </lineage>
</organism>
<dbReference type="GO" id="GO:0015891">
    <property type="term" value="P:siderophore transport"/>
    <property type="evidence" value="ECO:0007669"/>
    <property type="project" value="InterPro"/>
</dbReference>
<proteinExistence type="inferred from homology"/>
<keyword evidence="7" id="KW-0732">Signal</keyword>
<keyword evidence="5" id="KW-0410">Iron transport</keyword>
<dbReference type="PANTHER" id="PTHR32552">
    <property type="entry name" value="FERRICHROME IRON RECEPTOR-RELATED"/>
    <property type="match status" value="1"/>
</dbReference>
<evidence type="ECO:0000256" key="7">
    <source>
        <dbReference type="ARBA" id="ARBA00022729"/>
    </source>
</evidence>
<evidence type="ECO:0000256" key="14">
    <source>
        <dbReference type="PROSITE-ProRule" id="PRU01360"/>
    </source>
</evidence>
<feature type="domain" description="TonB-dependent receptor-like beta-barrel" evidence="17">
    <location>
        <begin position="350"/>
        <end position="758"/>
    </location>
</feature>
<comment type="subcellular location">
    <subcellularLocation>
        <location evidence="1 14">Cell outer membrane</location>
        <topology evidence="1 14">Multi-pass membrane protein</topology>
    </subcellularLocation>
</comment>
<dbReference type="GO" id="GO:0009279">
    <property type="term" value="C:cell outer membrane"/>
    <property type="evidence" value="ECO:0007669"/>
    <property type="project" value="UniProtKB-SubCell"/>
</dbReference>
<dbReference type="InterPro" id="IPR010917">
    <property type="entry name" value="TonB_rcpt_CS"/>
</dbReference>
<evidence type="ECO:0000256" key="5">
    <source>
        <dbReference type="ARBA" id="ARBA00022496"/>
    </source>
</evidence>
<dbReference type="InterPro" id="IPR010105">
    <property type="entry name" value="TonB_sidphr_rcpt"/>
</dbReference>
<dbReference type="Pfam" id="PF07715">
    <property type="entry name" value="Plug"/>
    <property type="match status" value="1"/>
</dbReference>
<evidence type="ECO:0000256" key="6">
    <source>
        <dbReference type="ARBA" id="ARBA00022692"/>
    </source>
</evidence>
<evidence type="ECO:0000313" key="19">
    <source>
        <dbReference type="EMBL" id="MBB1061474.1"/>
    </source>
</evidence>
<evidence type="ECO:0000256" key="10">
    <source>
        <dbReference type="ARBA" id="ARBA00023077"/>
    </source>
</evidence>
<evidence type="ECO:0000259" key="17">
    <source>
        <dbReference type="Pfam" id="PF00593"/>
    </source>
</evidence>
<dbReference type="PROSITE" id="PS01156">
    <property type="entry name" value="TONB_DEPENDENT_REC_2"/>
    <property type="match status" value="1"/>
</dbReference>
<dbReference type="AlphaFoldDB" id="A0A7W3TNY5"/>
<evidence type="ECO:0000259" key="18">
    <source>
        <dbReference type="Pfam" id="PF07715"/>
    </source>
</evidence>
<dbReference type="CDD" id="cd01347">
    <property type="entry name" value="ligand_gated_channel"/>
    <property type="match status" value="1"/>
</dbReference>
<dbReference type="GO" id="GO:0038023">
    <property type="term" value="F:signaling receptor activity"/>
    <property type="evidence" value="ECO:0007669"/>
    <property type="project" value="InterPro"/>
</dbReference>
<evidence type="ECO:0000256" key="15">
    <source>
        <dbReference type="PROSITE-ProRule" id="PRU10144"/>
    </source>
</evidence>
<dbReference type="Gene3D" id="2.40.170.20">
    <property type="entry name" value="TonB-dependent receptor, beta-barrel domain"/>
    <property type="match status" value="1"/>
</dbReference>
<dbReference type="FunFam" id="2.170.130.10:FF:000010">
    <property type="entry name" value="Ferripyoverdine receptor"/>
    <property type="match status" value="1"/>
</dbReference>
<dbReference type="InterPro" id="IPR000531">
    <property type="entry name" value="Beta-barrel_TonB"/>
</dbReference>
<dbReference type="InterPro" id="IPR039426">
    <property type="entry name" value="TonB-dep_rcpt-like"/>
</dbReference>
<evidence type="ECO:0000256" key="2">
    <source>
        <dbReference type="ARBA" id="ARBA00009810"/>
    </source>
</evidence>
<protein>
    <submittedName>
        <fullName evidence="19">TonB-dependent siderophore receptor</fullName>
    </submittedName>
</protein>
<dbReference type="InterPro" id="IPR036942">
    <property type="entry name" value="Beta-barrel_TonB_sf"/>
</dbReference>
<evidence type="ECO:0000313" key="20">
    <source>
        <dbReference type="Proteomes" id="UP000523196"/>
    </source>
</evidence>
<dbReference type="Gene3D" id="2.170.130.10">
    <property type="entry name" value="TonB-dependent receptor, plug domain"/>
    <property type="match status" value="1"/>
</dbReference>
<dbReference type="NCBIfam" id="TIGR01783">
    <property type="entry name" value="TonB-siderophor"/>
    <property type="match status" value="1"/>
</dbReference>
<keyword evidence="9" id="KW-0406">Ion transport</keyword>
<evidence type="ECO:0000256" key="11">
    <source>
        <dbReference type="ARBA" id="ARBA00023136"/>
    </source>
</evidence>
<evidence type="ECO:0000256" key="13">
    <source>
        <dbReference type="ARBA" id="ARBA00023237"/>
    </source>
</evidence>
<evidence type="ECO:0000256" key="4">
    <source>
        <dbReference type="ARBA" id="ARBA00022452"/>
    </source>
</evidence>
<accession>A0A7W3TNY5</accession>
<evidence type="ECO:0000256" key="1">
    <source>
        <dbReference type="ARBA" id="ARBA00004571"/>
    </source>
</evidence>
<dbReference type="SUPFAM" id="SSF56935">
    <property type="entry name" value="Porins"/>
    <property type="match status" value="1"/>
</dbReference>
<keyword evidence="3 14" id="KW-0813">Transport</keyword>
<keyword evidence="12 19" id="KW-0675">Receptor</keyword>
<dbReference type="InterPro" id="IPR037066">
    <property type="entry name" value="Plug_dom_sf"/>
</dbReference>